<evidence type="ECO:0000313" key="3">
    <source>
        <dbReference type="Proteomes" id="UP001168821"/>
    </source>
</evidence>
<name>A0AA38M3M8_9CUCU</name>
<dbReference type="AlphaFoldDB" id="A0AA38M3M8"/>
<reference evidence="2" key="1">
    <citation type="journal article" date="2023" name="G3 (Bethesda)">
        <title>Whole genome assemblies of Zophobas morio and Tenebrio molitor.</title>
        <authorList>
            <person name="Kaur S."/>
            <person name="Stinson S.A."/>
            <person name="diCenzo G.C."/>
        </authorList>
    </citation>
    <scope>NUCLEOTIDE SEQUENCE</scope>
    <source>
        <strain evidence="2">QUZm001</strain>
    </source>
</reference>
<evidence type="ECO:0000313" key="2">
    <source>
        <dbReference type="EMBL" id="KAJ3641317.1"/>
    </source>
</evidence>
<gene>
    <name evidence="2" type="ORF">Zmor_027829</name>
</gene>
<proteinExistence type="predicted"/>
<dbReference type="Proteomes" id="UP001168821">
    <property type="component" value="Unassembled WGS sequence"/>
</dbReference>
<evidence type="ECO:0000256" key="1">
    <source>
        <dbReference type="SAM" id="MobiDB-lite"/>
    </source>
</evidence>
<sequence>MLEELKKNENESEWEGKITDKSLFSVWKKIKKDAHMNTSNVENSERDETDQRDPNVPSTLDLRHTQEVIDNETEEDITLEHQNYNEVRSRTQDSAKRIENCAAAETEVLPSTSTQHEIRNSEEKAEPRRIKIISVNSLGKACESVVPTTPKKTTINFNQNVPSPFKKALFWPEKTLKETKRKLKVKIPAVISSKAWKNYHTKKEEEKKRKEEVKEKKSQERQAKKLEKDKKQIKTKQKVLLTSDSESEEQWVESGDSLDDIDLEQESSDEDFGYYKVEVKSKPLKQPYQNSYVIVEYEQRHFPG</sequence>
<organism evidence="2 3">
    <name type="scientific">Zophobas morio</name>
    <dbReference type="NCBI Taxonomy" id="2755281"/>
    <lineage>
        <taxon>Eukaryota</taxon>
        <taxon>Metazoa</taxon>
        <taxon>Ecdysozoa</taxon>
        <taxon>Arthropoda</taxon>
        <taxon>Hexapoda</taxon>
        <taxon>Insecta</taxon>
        <taxon>Pterygota</taxon>
        <taxon>Neoptera</taxon>
        <taxon>Endopterygota</taxon>
        <taxon>Coleoptera</taxon>
        <taxon>Polyphaga</taxon>
        <taxon>Cucujiformia</taxon>
        <taxon>Tenebrionidae</taxon>
        <taxon>Zophobas</taxon>
    </lineage>
</organism>
<feature type="region of interest" description="Disordered" evidence="1">
    <location>
        <begin position="32"/>
        <end position="62"/>
    </location>
</feature>
<protein>
    <submittedName>
        <fullName evidence="2">Uncharacterized protein</fullName>
    </submittedName>
</protein>
<accession>A0AA38M3M8</accession>
<keyword evidence="3" id="KW-1185">Reference proteome</keyword>
<feature type="compositionally biased region" description="Acidic residues" evidence="1">
    <location>
        <begin position="245"/>
        <end position="263"/>
    </location>
</feature>
<feature type="region of interest" description="Disordered" evidence="1">
    <location>
        <begin position="199"/>
        <end position="263"/>
    </location>
</feature>
<dbReference type="EMBL" id="JALNTZ010000009">
    <property type="protein sequence ID" value="KAJ3641317.1"/>
    <property type="molecule type" value="Genomic_DNA"/>
</dbReference>
<feature type="compositionally biased region" description="Basic and acidic residues" evidence="1">
    <location>
        <begin position="201"/>
        <end position="232"/>
    </location>
</feature>
<comment type="caution">
    <text evidence="2">The sequence shown here is derived from an EMBL/GenBank/DDBJ whole genome shotgun (WGS) entry which is preliminary data.</text>
</comment>
<feature type="compositionally biased region" description="Basic and acidic residues" evidence="1">
    <location>
        <begin position="43"/>
        <end position="53"/>
    </location>
</feature>